<evidence type="ECO:0000256" key="3">
    <source>
        <dbReference type="ARBA" id="ARBA00022989"/>
    </source>
</evidence>
<keyword evidence="2 5" id="KW-0812">Transmembrane</keyword>
<feature type="transmembrane region" description="Helical" evidence="5">
    <location>
        <begin position="208"/>
        <end position="228"/>
    </location>
</feature>
<evidence type="ECO:0000256" key="5">
    <source>
        <dbReference type="SAM" id="Phobius"/>
    </source>
</evidence>
<dbReference type="Proteomes" id="UP000662783">
    <property type="component" value="Chromosome"/>
</dbReference>
<dbReference type="GO" id="GO:0016020">
    <property type="term" value="C:membrane"/>
    <property type="evidence" value="ECO:0007669"/>
    <property type="project" value="UniProtKB-SubCell"/>
</dbReference>
<dbReference type="InterPro" id="IPR001902">
    <property type="entry name" value="SLC26A/SulP_fam"/>
</dbReference>
<feature type="transmembrane region" description="Helical" evidence="5">
    <location>
        <begin position="93"/>
        <end position="113"/>
    </location>
</feature>
<evidence type="ECO:0000259" key="6">
    <source>
        <dbReference type="Pfam" id="PF00916"/>
    </source>
</evidence>
<feature type="transmembrane region" description="Helical" evidence="5">
    <location>
        <begin position="125"/>
        <end position="143"/>
    </location>
</feature>
<evidence type="ECO:0000256" key="1">
    <source>
        <dbReference type="ARBA" id="ARBA00004141"/>
    </source>
</evidence>
<evidence type="ECO:0000313" key="8">
    <source>
        <dbReference type="Proteomes" id="UP000662783"/>
    </source>
</evidence>
<dbReference type="InterPro" id="IPR011547">
    <property type="entry name" value="SLC26A/SulP_dom"/>
</dbReference>
<feature type="transmembrane region" description="Helical" evidence="5">
    <location>
        <begin position="346"/>
        <end position="379"/>
    </location>
</feature>
<feature type="domain" description="SLC26A/SulP transporter" evidence="6">
    <location>
        <begin position="8"/>
        <end position="405"/>
    </location>
</feature>
<dbReference type="RefSeq" id="WP_205720618.1">
    <property type="nucleotide sequence ID" value="NZ_CP070608.1"/>
</dbReference>
<name>A0A974WE63_9BACT</name>
<accession>A0A974WE63</accession>
<proteinExistence type="predicted"/>
<dbReference type="EMBL" id="CP070608">
    <property type="protein sequence ID" value="QSE96105.1"/>
    <property type="molecule type" value="Genomic_DNA"/>
</dbReference>
<feature type="transmembrane region" description="Helical" evidence="5">
    <location>
        <begin position="178"/>
        <end position="196"/>
    </location>
</feature>
<feature type="transmembrane region" description="Helical" evidence="5">
    <location>
        <begin position="12"/>
        <end position="31"/>
    </location>
</feature>
<feature type="transmembrane region" description="Helical" evidence="5">
    <location>
        <begin position="307"/>
        <end position="326"/>
    </location>
</feature>
<sequence length="550" mass="59226">MKDIFSNLKNDLPAGIVVFLVAVPLCLGIALASGAPLFSGIIAGIVGGTVVALISGSNIGVSGPAAGLAVIVADSITQLGTNSDGVYDFERGFALFLSAVVLGGIFQIILAFCKAGIIGYYFPNSVIKGMLSAIGIIIILKQIPHALGHDVIPDGVESFFQSDGENTFTEIWISLGDINPAAVIITLISMIILILWEQNFMKRIKLFQLIQGPLVVVVTGIILSRLLIGMEGFNLAQDEMVTIPIASEQGGFTNLFTTPDWSRIFSFEIILIGITIAIVASLETLLCVEATDKLDPEKNVTPTNRELLAQGTGNVISGLIGGLPITQVIVRSSANIQSGGKTKMSAFFHGILILFSVMLIPGVMNMIPLSSLAAILFLVGYKLAKPSLFREMKAKGRGQFVPFMITILGIIFTDLLIGIGIGMAVAVFLILRKNLNTPFSYVEKHEEGGPFIIELSENVTFLNKASILQTLNMIPDNSKVVIDITKSKYVHPDVIEIISDFEIHAKNTGIELTIKGKFDENKVNPVAHFRSKVNNGNNKKKSYWTTVFNS</sequence>
<gene>
    <name evidence="7" type="ORF">JR347_10800</name>
</gene>
<feature type="transmembrane region" description="Helical" evidence="5">
    <location>
        <begin position="61"/>
        <end position="81"/>
    </location>
</feature>
<dbReference type="Pfam" id="PF00916">
    <property type="entry name" value="Sulfate_transp"/>
    <property type="match status" value="1"/>
</dbReference>
<keyword evidence="4 5" id="KW-0472">Membrane</keyword>
<dbReference type="PANTHER" id="PTHR11814">
    <property type="entry name" value="SULFATE TRANSPORTER"/>
    <property type="match status" value="1"/>
</dbReference>
<evidence type="ECO:0000256" key="2">
    <source>
        <dbReference type="ARBA" id="ARBA00022692"/>
    </source>
</evidence>
<reference evidence="7" key="1">
    <citation type="submission" date="2021-02" db="EMBL/GenBank/DDBJ databases">
        <title>Fulvivirga sp. S481 isolated from sea water.</title>
        <authorList>
            <person name="Bae S.S."/>
            <person name="Baek K."/>
        </authorList>
    </citation>
    <scope>NUCLEOTIDE SEQUENCE</scope>
    <source>
        <strain evidence="7">S481</strain>
    </source>
</reference>
<feature type="transmembrane region" description="Helical" evidence="5">
    <location>
        <begin position="264"/>
        <end position="286"/>
    </location>
</feature>
<comment type="subcellular location">
    <subcellularLocation>
        <location evidence="1">Membrane</location>
        <topology evidence="1">Multi-pass membrane protein</topology>
    </subcellularLocation>
</comment>
<evidence type="ECO:0000256" key="4">
    <source>
        <dbReference type="ARBA" id="ARBA00023136"/>
    </source>
</evidence>
<dbReference type="GO" id="GO:0055085">
    <property type="term" value="P:transmembrane transport"/>
    <property type="evidence" value="ECO:0007669"/>
    <property type="project" value="InterPro"/>
</dbReference>
<organism evidence="7 8">
    <name type="scientific">Fulvivirga lutea</name>
    <dbReference type="NCBI Taxonomy" id="2810512"/>
    <lineage>
        <taxon>Bacteria</taxon>
        <taxon>Pseudomonadati</taxon>
        <taxon>Bacteroidota</taxon>
        <taxon>Cytophagia</taxon>
        <taxon>Cytophagales</taxon>
        <taxon>Fulvivirgaceae</taxon>
        <taxon>Fulvivirga</taxon>
    </lineage>
</organism>
<keyword evidence="8" id="KW-1185">Reference proteome</keyword>
<feature type="transmembrane region" description="Helical" evidence="5">
    <location>
        <begin position="400"/>
        <end position="431"/>
    </location>
</feature>
<dbReference type="KEGG" id="fuv:JR347_10800"/>
<dbReference type="AlphaFoldDB" id="A0A974WE63"/>
<evidence type="ECO:0000313" key="7">
    <source>
        <dbReference type="EMBL" id="QSE96105.1"/>
    </source>
</evidence>
<keyword evidence="3 5" id="KW-1133">Transmembrane helix</keyword>
<protein>
    <submittedName>
        <fullName evidence="7">SulP family inorganic anion transporter</fullName>
    </submittedName>
</protein>